<name>A0A8X6QNK7_NEPPI</name>
<dbReference type="GO" id="GO:0005929">
    <property type="term" value="C:cilium"/>
    <property type="evidence" value="ECO:0007669"/>
    <property type="project" value="GOC"/>
</dbReference>
<protein>
    <submittedName>
        <fullName evidence="2">WD repeat-containing protein 60</fullName>
    </submittedName>
</protein>
<dbReference type="GO" id="GO:0045503">
    <property type="term" value="F:dynein light chain binding"/>
    <property type="evidence" value="ECO:0007669"/>
    <property type="project" value="InterPro"/>
</dbReference>
<feature type="compositionally biased region" description="Polar residues" evidence="1">
    <location>
        <begin position="222"/>
        <end position="234"/>
    </location>
</feature>
<organism evidence="2 3">
    <name type="scientific">Nephila pilipes</name>
    <name type="common">Giant wood spider</name>
    <name type="synonym">Nephila maculata</name>
    <dbReference type="NCBI Taxonomy" id="299642"/>
    <lineage>
        <taxon>Eukaryota</taxon>
        <taxon>Metazoa</taxon>
        <taxon>Ecdysozoa</taxon>
        <taxon>Arthropoda</taxon>
        <taxon>Chelicerata</taxon>
        <taxon>Arachnida</taxon>
        <taxon>Araneae</taxon>
        <taxon>Araneomorphae</taxon>
        <taxon>Entelegynae</taxon>
        <taxon>Araneoidea</taxon>
        <taxon>Nephilidae</taxon>
        <taxon>Nephila</taxon>
    </lineage>
</organism>
<feature type="region of interest" description="Disordered" evidence="1">
    <location>
        <begin position="17"/>
        <end position="331"/>
    </location>
</feature>
<evidence type="ECO:0000313" key="3">
    <source>
        <dbReference type="Proteomes" id="UP000887013"/>
    </source>
</evidence>
<dbReference type="GO" id="GO:0045504">
    <property type="term" value="F:dynein heavy chain binding"/>
    <property type="evidence" value="ECO:0007669"/>
    <property type="project" value="InterPro"/>
</dbReference>
<dbReference type="SUPFAM" id="SSF50978">
    <property type="entry name" value="WD40 repeat-like"/>
    <property type="match status" value="1"/>
</dbReference>
<dbReference type="SMART" id="SM00320">
    <property type="entry name" value="WD40"/>
    <property type="match status" value="3"/>
</dbReference>
<feature type="compositionally biased region" description="Polar residues" evidence="1">
    <location>
        <begin position="17"/>
        <end position="26"/>
    </location>
</feature>
<feature type="compositionally biased region" description="Basic and acidic residues" evidence="1">
    <location>
        <begin position="156"/>
        <end position="166"/>
    </location>
</feature>
<feature type="compositionally biased region" description="Polar residues" evidence="1">
    <location>
        <begin position="167"/>
        <end position="183"/>
    </location>
</feature>
<proteinExistence type="predicted"/>
<accession>A0A8X6QNK7</accession>
<reference evidence="2" key="1">
    <citation type="submission" date="2020-08" db="EMBL/GenBank/DDBJ databases">
        <title>Multicomponent nature underlies the extraordinary mechanical properties of spider dragline silk.</title>
        <authorList>
            <person name="Kono N."/>
            <person name="Nakamura H."/>
            <person name="Mori M."/>
            <person name="Yoshida Y."/>
            <person name="Ohtoshi R."/>
            <person name="Malay A.D."/>
            <person name="Moran D.A.P."/>
            <person name="Tomita M."/>
            <person name="Numata K."/>
            <person name="Arakawa K."/>
        </authorList>
    </citation>
    <scope>NUCLEOTIDE SEQUENCE</scope>
</reference>
<dbReference type="EMBL" id="BMAW01082278">
    <property type="protein sequence ID" value="GFU28404.1"/>
    <property type="molecule type" value="Genomic_DNA"/>
</dbReference>
<feature type="compositionally biased region" description="Acidic residues" evidence="1">
    <location>
        <begin position="265"/>
        <end position="307"/>
    </location>
</feature>
<evidence type="ECO:0000256" key="1">
    <source>
        <dbReference type="SAM" id="MobiDB-lite"/>
    </source>
</evidence>
<feature type="compositionally biased region" description="Basic and acidic residues" evidence="1">
    <location>
        <begin position="184"/>
        <end position="198"/>
    </location>
</feature>
<sequence length="950" mass="106485">MVCNVLKKLITIDRITSQGTSNQKSNASKRRPRQEKTVKDTKLVKENEKFKSSSIKKSLQNETHRSGSLSRQNPIKVQVSPRKSQSIDRSQSTRQKVNDGTPKKIFQRSSSKPDVDAVNKKGTSSNVRSINAKKELKSVTNTSTNQNHVPTIQKKKSSEKSSKGTDGKTNAQIAKSFIRNAQSRAEKPMKSSSDVEKLKLKKQNSSIPNHELESHNIERPRTSTIHKSSSQAVKSHSKINETKSASVSKDDNSVSGSKTSLKADSDDDDKVSYEEDFEEYDSDFEETDTESVSESDSMDSSLEEPEEVIQNSQSEEKGTKNSVNSVPIGDSAKLSDTLNIPIIDGRKNAEKKYLKMSDRSSLNSEKTVKDIPEKKPIKLSRSLINFESAIEKNETNNNDECLYDTSEELKKIDDISQKELIVPPITYNYLSVNNSNLKQVLVQTELCDEEEIQTDEIEIVNKWTQNPTNSTAGCGGDEIISTSNKASTWKSLFNVHSTKLSSFLQKSSNIILTLLDEEFATPIDYYKVKRRHGLFYSDGYYVLSPLNFLLDIPVVDIYCSESSPFIITIHGNMTELQLTDDMASEKGIICVWNVLDTNSQPTCGTFGPGFSDIVIAGMVDGAIMLWDLTEINANHFQISQDIHLTLCSPTYNTALILGEESHRSCIVGIQAVVNNSKEDWRSSGFTGSNKNFHVITLEDMGVINTWVVVEVLKPDASGVETDLGLAPGGKYRLVKSSCISLYNLTTILDSQKLSIRTFDFQLVPFDSSRMLVTTDAGITLHVTRHSGGIEPRFYSSETEFSPEVRCIDCSTLNEDLFLVGCNDGSIKLFNTKLVRPLMEFLHAAKGEPVNLLKWSIVHPSVFCVLSSSSCIHFWNIIENSINPLHSYQFEDCKVTWFAFRNVEHKPKHAFPDRLSNFIIAKENGEVEVHTFQTNITEHEYRMQLEFMKNL</sequence>
<feature type="compositionally biased region" description="Basic and acidic residues" evidence="1">
    <location>
        <begin position="34"/>
        <end position="51"/>
    </location>
</feature>
<dbReference type="InterPro" id="IPR036322">
    <property type="entry name" value="WD40_repeat_dom_sf"/>
</dbReference>
<feature type="compositionally biased region" description="Polar residues" evidence="1">
    <location>
        <begin position="242"/>
        <end position="262"/>
    </location>
</feature>
<keyword evidence="3" id="KW-1185">Reference proteome</keyword>
<dbReference type="PANTHER" id="PTHR16022">
    <property type="entry name" value="WD REPEAT DOMAIN 60"/>
    <property type="match status" value="1"/>
</dbReference>
<dbReference type="Gene3D" id="2.130.10.10">
    <property type="entry name" value="YVTN repeat-like/Quinoprotein amine dehydrogenase"/>
    <property type="match status" value="1"/>
</dbReference>
<gene>
    <name evidence="2" type="primary">Wdr60</name>
    <name evidence="2" type="ORF">NPIL_173313</name>
</gene>
<evidence type="ECO:0000313" key="2">
    <source>
        <dbReference type="EMBL" id="GFU28404.1"/>
    </source>
</evidence>
<dbReference type="GO" id="GO:0005868">
    <property type="term" value="C:cytoplasmic dynein complex"/>
    <property type="evidence" value="ECO:0007669"/>
    <property type="project" value="InterPro"/>
</dbReference>
<feature type="compositionally biased region" description="Basic and acidic residues" evidence="1">
    <location>
        <begin position="210"/>
        <end position="221"/>
    </location>
</feature>
<dbReference type="OrthoDB" id="2162425at2759"/>
<feature type="compositionally biased region" description="Polar residues" evidence="1">
    <location>
        <begin position="52"/>
        <end position="95"/>
    </location>
</feature>
<dbReference type="GO" id="GO:0042073">
    <property type="term" value="P:intraciliary transport"/>
    <property type="evidence" value="ECO:0007669"/>
    <property type="project" value="InterPro"/>
</dbReference>
<feature type="compositionally biased region" description="Polar residues" evidence="1">
    <location>
        <begin position="138"/>
        <end position="150"/>
    </location>
</feature>
<dbReference type="InterPro" id="IPR015943">
    <property type="entry name" value="WD40/YVTN_repeat-like_dom_sf"/>
</dbReference>
<comment type="caution">
    <text evidence="2">The sequence shown here is derived from an EMBL/GenBank/DDBJ whole genome shotgun (WGS) entry which is preliminary data.</text>
</comment>
<dbReference type="AlphaFoldDB" id="A0A8X6QNK7"/>
<dbReference type="InterPro" id="IPR042505">
    <property type="entry name" value="DYNC2I1"/>
</dbReference>
<dbReference type="PANTHER" id="PTHR16022:SF0">
    <property type="entry name" value="CYTOPLASMIC DYNEIN 2 INTERMEDIATE CHAIN 1"/>
    <property type="match status" value="1"/>
</dbReference>
<dbReference type="InterPro" id="IPR001680">
    <property type="entry name" value="WD40_rpt"/>
</dbReference>
<dbReference type="Proteomes" id="UP000887013">
    <property type="component" value="Unassembled WGS sequence"/>
</dbReference>